<dbReference type="EMBL" id="UINC01046527">
    <property type="protein sequence ID" value="SVB54660.1"/>
    <property type="molecule type" value="Genomic_DNA"/>
</dbReference>
<organism evidence="1">
    <name type="scientific">marine metagenome</name>
    <dbReference type="NCBI Taxonomy" id="408172"/>
    <lineage>
        <taxon>unclassified sequences</taxon>
        <taxon>metagenomes</taxon>
        <taxon>ecological metagenomes</taxon>
    </lineage>
</organism>
<proteinExistence type="predicted"/>
<name>A0A382EVA1_9ZZZZ</name>
<sequence>MDEPLGSIDVVAKTRILPYLQRLHDTLKIPV</sequence>
<reference evidence="1" key="1">
    <citation type="submission" date="2018-05" db="EMBL/GenBank/DDBJ databases">
        <authorList>
            <person name="Lanie J.A."/>
            <person name="Ng W.-L."/>
            <person name="Kazmierczak K.M."/>
            <person name="Andrzejewski T.M."/>
            <person name="Davidsen T.M."/>
            <person name="Wayne K.J."/>
            <person name="Tettelin H."/>
            <person name="Glass J.I."/>
            <person name="Rusch D."/>
            <person name="Podicherti R."/>
            <person name="Tsui H.-C.T."/>
            <person name="Winkler M.E."/>
        </authorList>
    </citation>
    <scope>NUCLEOTIDE SEQUENCE</scope>
</reference>
<dbReference type="AlphaFoldDB" id="A0A382EVA1"/>
<feature type="non-terminal residue" evidence="1">
    <location>
        <position position="31"/>
    </location>
</feature>
<gene>
    <name evidence="1" type="ORF">METZ01_LOCUS207514</name>
</gene>
<protein>
    <submittedName>
        <fullName evidence="1">Uncharacterized protein</fullName>
    </submittedName>
</protein>
<evidence type="ECO:0000313" key="1">
    <source>
        <dbReference type="EMBL" id="SVB54660.1"/>
    </source>
</evidence>
<accession>A0A382EVA1</accession>